<evidence type="ECO:0008006" key="4">
    <source>
        <dbReference type="Google" id="ProtNLM"/>
    </source>
</evidence>
<feature type="transmembrane region" description="Helical" evidence="1">
    <location>
        <begin position="28"/>
        <end position="46"/>
    </location>
</feature>
<keyword evidence="1" id="KW-0812">Transmembrane</keyword>
<keyword evidence="3" id="KW-1185">Reference proteome</keyword>
<gene>
    <name evidence="2" type="ORF">GCM10011354_26110</name>
</gene>
<evidence type="ECO:0000256" key="1">
    <source>
        <dbReference type="SAM" id="Phobius"/>
    </source>
</evidence>
<accession>A0A8J3ESP2</accession>
<proteinExistence type="predicted"/>
<organism evidence="2 3">
    <name type="scientific">Egicoccus halophilus</name>
    <dbReference type="NCBI Taxonomy" id="1670830"/>
    <lineage>
        <taxon>Bacteria</taxon>
        <taxon>Bacillati</taxon>
        <taxon>Actinomycetota</taxon>
        <taxon>Nitriliruptoria</taxon>
        <taxon>Egicoccales</taxon>
        <taxon>Egicoccaceae</taxon>
        <taxon>Egicoccus</taxon>
    </lineage>
</organism>
<dbReference type="AlphaFoldDB" id="A0A8J3ESP2"/>
<name>A0A8J3ESP2_9ACTN</name>
<protein>
    <recommendedName>
        <fullName evidence="4">DUF3309 domain-containing protein</fullName>
    </recommendedName>
</protein>
<dbReference type="Proteomes" id="UP000650511">
    <property type="component" value="Unassembled WGS sequence"/>
</dbReference>
<evidence type="ECO:0000313" key="3">
    <source>
        <dbReference type="Proteomes" id="UP000650511"/>
    </source>
</evidence>
<keyword evidence="1" id="KW-0472">Membrane</keyword>
<sequence>MPFVIIAVLILLAAPLWPWSRGWSWAPAGMLMMGLATMLLFQYAVVPEG</sequence>
<evidence type="ECO:0000313" key="2">
    <source>
        <dbReference type="EMBL" id="GGI07842.1"/>
    </source>
</evidence>
<dbReference type="Pfam" id="PF11752">
    <property type="entry name" value="DUF3309"/>
    <property type="match status" value="1"/>
</dbReference>
<keyword evidence="1" id="KW-1133">Transmembrane helix</keyword>
<reference evidence="2" key="1">
    <citation type="journal article" date="2014" name="Int. J. Syst. Evol. Microbiol.">
        <title>Complete genome sequence of Corynebacterium casei LMG S-19264T (=DSM 44701T), isolated from a smear-ripened cheese.</title>
        <authorList>
            <consortium name="US DOE Joint Genome Institute (JGI-PGF)"/>
            <person name="Walter F."/>
            <person name="Albersmeier A."/>
            <person name="Kalinowski J."/>
            <person name="Ruckert C."/>
        </authorList>
    </citation>
    <scope>NUCLEOTIDE SEQUENCE</scope>
    <source>
        <strain evidence="2">CGMCC 1.14988</strain>
    </source>
</reference>
<comment type="caution">
    <text evidence="2">The sequence shown here is derived from an EMBL/GenBank/DDBJ whole genome shotgun (WGS) entry which is preliminary data.</text>
</comment>
<reference evidence="2" key="2">
    <citation type="submission" date="2020-09" db="EMBL/GenBank/DDBJ databases">
        <authorList>
            <person name="Sun Q."/>
            <person name="Zhou Y."/>
        </authorList>
    </citation>
    <scope>NUCLEOTIDE SEQUENCE</scope>
    <source>
        <strain evidence="2">CGMCC 1.14988</strain>
    </source>
</reference>
<dbReference type="InterPro" id="IPR021738">
    <property type="entry name" value="DUF3309"/>
</dbReference>
<dbReference type="EMBL" id="BMHA01000009">
    <property type="protein sequence ID" value="GGI07842.1"/>
    <property type="molecule type" value="Genomic_DNA"/>
</dbReference>